<reference evidence="1 2" key="1">
    <citation type="submission" date="2022-03" db="EMBL/GenBank/DDBJ databases">
        <authorList>
            <person name="Macdonald S."/>
            <person name="Ahmed S."/>
            <person name="Newling K."/>
        </authorList>
    </citation>
    <scope>NUCLEOTIDE SEQUENCE [LARGE SCALE GENOMIC DNA]</scope>
</reference>
<sequence length="121" mass="13644">MLKLELCSFLLTTSKDELIASIICIGKCIDSLESALAKNRVLIDHRVNPPMLVSISKDLTTDKLRSNAMLLLNHFKEHTLQYFVNAFVPPVTAPDDEVVHKFAIFRSHLEKCESLFDGVVM</sequence>
<keyword evidence="2" id="KW-1185">Reference proteome</keyword>
<dbReference type="Proteomes" id="UP001642260">
    <property type="component" value="Unassembled WGS sequence"/>
</dbReference>
<comment type="caution">
    <text evidence="1">The sequence shown here is derived from an EMBL/GenBank/DDBJ whole genome shotgun (WGS) entry which is preliminary data.</text>
</comment>
<dbReference type="EMBL" id="CAKOAT010152932">
    <property type="protein sequence ID" value="CAH8345697.1"/>
    <property type="molecule type" value="Genomic_DNA"/>
</dbReference>
<accession>A0ABC8JX72</accession>
<organism evidence="1 2">
    <name type="scientific">Eruca vesicaria subsp. sativa</name>
    <name type="common">Garden rocket</name>
    <name type="synonym">Eruca sativa</name>
    <dbReference type="NCBI Taxonomy" id="29727"/>
    <lineage>
        <taxon>Eukaryota</taxon>
        <taxon>Viridiplantae</taxon>
        <taxon>Streptophyta</taxon>
        <taxon>Embryophyta</taxon>
        <taxon>Tracheophyta</taxon>
        <taxon>Spermatophyta</taxon>
        <taxon>Magnoliopsida</taxon>
        <taxon>eudicotyledons</taxon>
        <taxon>Gunneridae</taxon>
        <taxon>Pentapetalae</taxon>
        <taxon>rosids</taxon>
        <taxon>malvids</taxon>
        <taxon>Brassicales</taxon>
        <taxon>Brassicaceae</taxon>
        <taxon>Brassiceae</taxon>
        <taxon>Eruca</taxon>
    </lineage>
</organism>
<name>A0ABC8JX72_ERUVS</name>
<protein>
    <submittedName>
        <fullName evidence="1">Uncharacterized protein</fullName>
    </submittedName>
</protein>
<evidence type="ECO:0000313" key="1">
    <source>
        <dbReference type="EMBL" id="CAH8345697.1"/>
    </source>
</evidence>
<gene>
    <name evidence="1" type="ORF">ERUC_LOCUS16704</name>
</gene>
<dbReference type="AlphaFoldDB" id="A0ABC8JX72"/>
<evidence type="ECO:0000313" key="2">
    <source>
        <dbReference type="Proteomes" id="UP001642260"/>
    </source>
</evidence>
<proteinExistence type="predicted"/>